<dbReference type="Proteomes" id="UP000801492">
    <property type="component" value="Unassembled WGS sequence"/>
</dbReference>
<proteinExistence type="predicted"/>
<gene>
    <name evidence="2" type="ORF">ILUMI_06257</name>
</gene>
<name>A0A8K0D5M0_IGNLU</name>
<sequence>MSRRSREDYYCTDQQLYEILMSSDSEDGVLDEEDEDGDGWDNVSEAVFSENENNDVNGNYSSKSTNEDKVIVQARKKNKNGSPDVDEPYWGNEHRLFTDNWYTGPLLYEFFFNKKINCCGTIKSNRHVALFEKKNVKGKVQHFFHRTIVSTRMD</sequence>
<evidence type="ECO:0000313" key="3">
    <source>
        <dbReference type="Proteomes" id="UP000801492"/>
    </source>
</evidence>
<evidence type="ECO:0000256" key="1">
    <source>
        <dbReference type="SAM" id="MobiDB-lite"/>
    </source>
</evidence>
<dbReference type="OrthoDB" id="6146839at2759"/>
<comment type="caution">
    <text evidence="2">The sequence shown here is derived from an EMBL/GenBank/DDBJ whole genome shotgun (WGS) entry which is preliminary data.</text>
</comment>
<feature type="compositionally biased region" description="Acidic residues" evidence="1">
    <location>
        <begin position="24"/>
        <end position="39"/>
    </location>
</feature>
<reference evidence="2" key="1">
    <citation type="submission" date="2019-08" db="EMBL/GenBank/DDBJ databases">
        <title>The genome of the North American firefly Photinus pyralis.</title>
        <authorList>
            <consortium name="Photinus pyralis genome working group"/>
            <person name="Fallon T.R."/>
            <person name="Sander Lower S.E."/>
            <person name="Weng J.-K."/>
        </authorList>
    </citation>
    <scope>NUCLEOTIDE SEQUENCE</scope>
    <source>
        <strain evidence="2">TRF0915ILg1</strain>
        <tissue evidence="2">Whole body</tissue>
    </source>
</reference>
<feature type="region of interest" description="Disordered" evidence="1">
    <location>
        <begin position="22"/>
        <end position="67"/>
    </location>
</feature>
<dbReference type="AlphaFoldDB" id="A0A8K0D5M0"/>
<evidence type="ECO:0000313" key="2">
    <source>
        <dbReference type="EMBL" id="KAF2899930.1"/>
    </source>
</evidence>
<dbReference type="EMBL" id="VTPC01002521">
    <property type="protein sequence ID" value="KAF2899930.1"/>
    <property type="molecule type" value="Genomic_DNA"/>
</dbReference>
<keyword evidence="3" id="KW-1185">Reference proteome</keyword>
<accession>A0A8K0D5M0</accession>
<organism evidence="2 3">
    <name type="scientific">Ignelater luminosus</name>
    <name type="common">Cucubano</name>
    <name type="synonym">Pyrophorus luminosus</name>
    <dbReference type="NCBI Taxonomy" id="2038154"/>
    <lineage>
        <taxon>Eukaryota</taxon>
        <taxon>Metazoa</taxon>
        <taxon>Ecdysozoa</taxon>
        <taxon>Arthropoda</taxon>
        <taxon>Hexapoda</taxon>
        <taxon>Insecta</taxon>
        <taxon>Pterygota</taxon>
        <taxon>Neoptera</taxon>
        <taxon>Endopterygota</taxon>
        <taxon>Coleoptera</taxon>
        <taxon>Polyphaga</taxon>
        <taxon>Elateriformia</taxon>
        <taxon>Elateroidea</taxon>
        <taxon>Elateridae</taxon>
        <taxon>Agrypninae</taxon>
        <taxon>Pyrophorini</taxon>
        <taxon>Ignelater</taxon>
    </lineage>
</organism>
<evidence type="ECO:0008006" key="4">
    <source>
        <dbReference type="Google" id="ProtNLM"/>
    </source>
</evidence>
<feature type="compositionally biased region" description="Polar residues" evidence="1">
    <location>
        <begin position="50"/>
        <end position="64"/>
    </location>
</feature>
<protein>
    <recommendedName>
        <fullName evidence="4">PiggyBac transposable element-derived protein domain-containing protein</fullName>
    </recommendedName>
</protein>